<feature type="compositionally biased region" description="Polar residues" evidence="2">
    <location>
        <begin position="785"/>
        <end position="810"/>
    </location>
</feature>
<evidence type="ECO:0000256" key="1">
    <source>
        <dbReference type="ARBA" id="ARBA00005575"/>
    </source>
</evidence>
<feature type="domain" description="Protein kinase" evidence="4">
    <location>
        <begin position="218"/>
        <end position="474"/>
    </location>
</feature>
<dbReference type="AlphaFoldDB" id="A0A7C8Q2V1"/>
<name>A0A7C8Q2V1_ORBOL</name>
<dbReference type="Pfam" id="PF00069">
    <property type="entry name" value="Pkinase"/>
    <property type="match status" value="1"/>
</dbReference>
<feature type="domain" description="FHA" evidence="3">
    <location>
        <begin position="78"/>
        <end position="133"/>
    </location>
</feature>
<feature type="region of interest" description="Disordered" evidence="2">
    <location>
        <begin position="597"/>
        <end position="623"/>
    </location>
</feature>
<dbReference type="Gene3D" id="3.30.200.20">
    <property type="entry name" value="Phosphorylase Kinase, domain 1"/>
    <property type="match status" value="1"/>
</dbReference>
<dbReference type="EMBL" id="JAABOE010000005">
    <property type="protein sequence ID" value="KAF3190712.1"/>
    <property type="molecule type" value="Genomic_DNA"/>
</dbReference>
<evidence type="ECO:0000256" key="2">
    <source>
        <dbReference type="SAM" id="MobiDB-lite"/>
    </source>
</evidence>
<evidence type="ECO:0008006" key="7">
    <source>
        <dbReference type="Google" id="ProtNLM"/>
    </source>
</evidence>
<protein>
    <recommendedName>
        <fullName evidence="7">Protein kinase domain-containing protein</fullName>
    </recommendedName>
</protein>
<dbReference type="PROSITE" id="PS50011">
    <property type="entry name" value="PROTEIN_KINASE_DOM"/>
    <property type="match status" value="1"/>
</dbReference>
<feature type="compositionally biased region" description="Polar residues" evidence="2">
    <location>
        <begin position="503"/>
        <end position="516"/>
    </location>
</feature>
<accession>A0A7C8Q2V1</accession>
<dbReference type="SMART" id="SM00220">
    <property type="entry name" value="S_TKc"/>
    <property type="match status" value="1"/>
</dbReference>
<evidence type="ECO:0000313" key="5">
    <source>
        <dbReference type="EMBL" id="KAF3190712.1"/>
    </source>
</evidence>
<comment type="caution">
    <text evidence="5">The sequence shown here is derived from an EMBL/GenBank/DDBJ whole genome shotgun (WGS) entry which is preliminary data.</text>
</comment>
<sequence>MLTNKPLYPIHNDVEPSDVVYLFPSKGKDSTIGTLHHPRNHEFVRSRQSTFGPDSSEVVDDFILLSLKTPPKNDKLGWVFGSGDGADVFLTCAEKDNHFVGEFHFAIKFNRSSGILMVQNHARNGTYVSQGRDLDTNVNFRELHDEAISQAEVLSQFTQISIPGITFLVTVPTRSLEQDLEYQIQLGIFLENSFTGYPTPVTPTEFDSTVSGYSIRNPIEQINPGQKSTGDTFLAVELVSGNKYTAKYYTRDPTTTRADWEVERDMLSTLKHKNVIHLTKLIEKGTELYLLTPASPQGDISQHNYTAWRREQKSAAIYQIVDIIQYLHNSNIAHLDIQPRSFLVFCQDPPFLRIRNFSKATSEDTVCMIGVHNSFTAPEMQPTAKSTKPSYEPKRADMWSIGVMILSFWEQMIQDKALVDGSRTGENSILPVCATVVFKPNHPLVILIQKLLVVKPKERLTATECYVEYSSGALKDSDNPLSDHQVGQRAPFAIEKHEHDSDLPSTRASMQPSTPEFVNDAASSVHAEVGSNDHSEPTTDSTPTPIGSRLSPLLPSSFEISAYESSLNTDVGHLQLEYSPTTHDVGARVVPREAEISAADSADPDDGLADTYEIPYSSPPPVLGLSGGAVDFGLVPGTKETEASPSIADSHEEWATTVERLDSSPSPPHSRLNPKLVTGGNESRQRSPLPLQASTDQLHGFGKKPAVGNRISQSCAKFGALPGSSERPSLPREPRGTATESSDRPKKGNYPIKDYTQRAGASPSRQSNTRGTDDDRQSERDSLGSWCSTVASLTESESRIYTGSPGTDNKQPGDVPKIEEERDSISSPHLKPGSMPSPVEQSVPTASPRLPTSAPTADSEEEFIDELASICPPPIKRDRKSSRRRVVPPVSPDFEDELVAVSAD</sequence>
<proteinExistence type="inferred from homology"/>
<evidence type="ECO:0000259" key="3">
    <source>
        <dbReference type="PROSITE" id="PS50006"/>
    </source>
</evidence>
<dbReference type="Proteomes" id="UP000479691">
    <property type="component" value="Unassembled WGS sequence"/>
</dbReference>
<dbReference type="PANTHER" id="PTHR24362:SF309">
    <property type="entry name" value="PROTEIN KINASE DOMAIN-CONTAINING PROTEIN"/>
    <property type="match status" value="1"/>
</dbReference>
<dbReference type="PROSITE" id="PS50006">
    <property type="entry name" value="FHA_DOMAIN"/>
    <property type="match status" value="1"/>
</dbReference>
<dbReference type="InterPro" id="IPR000719">
    <property type="entry name" value="Prot_kinase_dom"/>
</dbReference>
<evidence type="ECO:0000259" key="4">
    <source>
        <dbReference type="PROSITE" id="PS50011"/>
    </source>
</evidence>
<organism evidence="5 6">
    <name type="scientific">Orbilia oligospora</name>
    <name type="common">Nematode-trapping fungus</name>
    <name type="synonym">Arthrobotrys oligospora</name>
    <dbReference type="NCBI Taxonomy" id="2813651"/>
    <lineage>
        <taxon>Eukaryota</taxon>
        <taxon>Fungi</taxon>
        <taxon>Dikarya</taxon>
        <taxon>Ascomycota</taxon>
        <taxon>Pezizomycotina</taxon>
        <taxon>Orbiliomycetes</taxon>
        <taxon>Orbiliales</taxon>
        <taxon>Orbiliaceae</taxon>
        <taxon>Orbilia</taxon>
    </lineage>
</organism>
<gene>
    <name evidence="5" type="ORF">TWF788_008234</name>
</gene>
<dbReference type="InterPro" id="IPR000253">
    <property type="entry name" value="FHA_dom"/>
</dbReference>
<dbReference type="Gene3D" id="1.10.510.10">
    <property type="entry name" value="Transferase(Phosphotransferase) domain 1"/>
    <property type="match status" value="1"/>
</dbReference>
<dbReference type="SUPFAM" id="SSF56112">
    <property type="entry name" value="Protein kinase-like (PK-like)"/>
    <property type="match status" value="1"/>
</dbReference>
<feature type="region of interest" description="Disordered" evidence="2">
    <location>
        <begin position="655"/>
        <end position="689"/>
    </location>
</feature>
<comment type="similarity">
    <text evidence="1">Belongs to the protein kinase superfamily. CAMK Ser/Thr protein kinase family. CHEK2 subfamily.</text>
</comment>
<feature type="compositionally biased region" description="Basic and acidic residues" evidence="2">
    <location>
        <begin position="729"/>
        <end position="746"/>
    </location>
</feature>
<feature type="compositionally biased region" description="Basic and acidic residues" evidence="2">
    <location>
        <begin position="771"/>
        <end position="782"/>
    </location>
</feature>
<dbReference type="InterPro" id="IPR011009">
    <property type="entry name" value="Kinase-like_dom_sf"/>
</dbReference>
<feature type="region of interest" description="Disordered" evidence="2">
    <location>
        <begin position="718"/>
        <end position="859"/>
    </location>
</feature>
<dbReference type="PANTHER" id="PTHR24362">
    <property type="entry name" value="SERINE/THREONINE-PROTEIN KINASE NEK"/>
    <property type="match status" value="1"/>
</dbReference>
<evidence type="ECO:0000313" key="6">
    <source>
        <dbReference type="Proteomes" id="UP000479691"/>
    </source>
</evidence>
<reference evidence="5 6" key="1">
    <citation type="submission" date="2019-06" db="EMBL/GenBank/DDBJ databases">
        <authorList>
            <person name="Palmer J.M."/>
        </authorList>
    </citation>
    <scope>NUCLEOTIDE SEQUENCE [LARGE SCALE GENOMIC DNA]</scope>
    <source>
        <strain evidence="5 6">TWF788</strain>
    </source>
</reference>
<dbReference type="GO" id="GO:0004672">
    <property type="term" value="F:protein kinase activity"/>
    <property type="evidence" value="ECO:0007669"/>
    <property type="project" value="InterPro"/>
</dbReference>
<feature type="region of interest" description="Disordered" evidence="2">
    <location>
        <begin position="498"/>
        <end position="551"/>
    </location>
</feature>
<dbReference type="GO" id="GO:0005524">
    <property type="term" value="F:ATP binding"/>
    <property type="evidence" value="ECO:0007669"/>
    <property type="project" value="InterPro"/>
</dbReference>